<dbReference type="PANTHER" id="PTHR42884:SF23">
    <property type="entry name" value="FURIN-LIKE PROTEASE 2"/>
    <property type="match status" value="1"/>
</dbReference>
<protein>
    <recommendedName>
        <fullName evidence="7">Peptidase S8/S53 domain-containing protein</fullName>
    </recommendedName>
</protein>
<comment type="caution">
    <text evidence="8">The sequence shown here is derived from an EMBL/GenBank/DDBJ whole genome shotgun (WGS) entry which is preliminary data.</text>
</comment>
<organism evidence="8 9">
    <name type="scientific">Cherax quadricarinatus</name>
    <name type="common">Australian red claw crayfish</name>
    <dbReference type="NCBI Taxonomy" id="27406"/>
    <lineage>
        <taxon>Eukaryota</taxon>
        <taxon>Metazoa</taxon>
        <taxon>Ecdysozoa</taxon>
        <taxon>Arthropoda</taxon>
        <taxon>Crustacea</taxon>
        <taxon>Multicrustacea</taxon>
        <taxon>Malacostraca</taxon>
        <taxon>Eumalacostraca</taxon>
        <taxon>Eucarida</taxon>
        <taxon>Decapoda</taxon>
        <taxon>Pleocyemata</taxon>
        <taxon>Astacidea</taxon>
        <taxon>Parastacoidea</taxon>
        <taxon>Parastacidae</taxon>
        <taxon>Cherax</taxon>
    </lineage>
</organism>
<name>A0AAW0YA24_CHEQU</name>
<feature type="domain" description="Peptidase S8/S53" evidence="7">
    <location>
        <begin position="288"/>
        <end position="543"/>
    </location>
</feature>
<dbReference type="CDD" id="cd04059">
    <property type="entry name" value="Peptidases_S8_Protein_convertases_Kexins_Furin-like"/>
    <property type="match status" value="1"/>
</dbReference>
<evidence type="ECO:0000256" key="3">
    <source>
        <dbReference type="ARBA" id="ARBA00022825"/>
    </source>
</evidence>
<feature type="active site" description="Charge relay system" evidence="5 6">
    <location>
        <position position="341"/>
    </location>
</feature>
<dbReference type="InterPro" id="IPR023828">
    <property type="entry name" value="Peptidase_S8_Ser-AS"/>
</dbReference>
<dbReference type="Pfam" id="PF00082">
    <property type="entry name" value="Peptidase_S8"/>
    <property type="match status" value="1"/>
</dbReference>
<dbReference type="PROSITE" id="PS00138">
    <property type="entry name" value="SUBTILASE_SER"/>
    <property type="match status" value="1"/>
</dbReference>
<keyword evidence="3 6" id="KW-0720">Serine protease</keyword>
<dbReference type="SUPFAM" id="SSF52743">
    <property type="entry name" value="Subtilisin-like"/>
    <property type="match status" value="1"/>
</dbReference>
<dbReference type="Proteomes" id="UP001445076">
    <property type="component" value="Unassembled WGS sequence"/>
</dbReference>
<evidence type="ECO:0000256" key="5">
    <source>
        <dbReference type="PIRSR" id="PIRSR615500-1"/>
    </source>
</evidence>
<dbReference type="PROSITE" id="PS51892">
    <property type="entry name" value="SUBTILASE"/>
    <property type="match status" value="1"/>
</dbReference>
<keyword evidence="4" id="KW-1015">Disulfide bond</keyword>
<dbReference type="EMBL" id="JARKIK010000002">
    <property type="protein sequence ID" value="KAK8753703.1"/>
    <property type="molecule type" value="Genomic_DNA"/>
</dbReference>
<evidence type="ECO:0000256" key="1">
    <source>
        <dbReference type="ARBA" id="ARBA00022670"/>
    </source>
</evidence>
<feature type="non-terminal residue" evidence="8">
    <location>
        <position position="544"/>
    </location>
</feature>
<dbReference type="InterPro" id="IPR015500">
    <property type="entry name" value="Peptidase_S8_subtilisin-rel"/>
</dbReference>
<evidence type="ECO:0000256" key="4">
    <source>
        <dbReference type="ARBA" id="ARBA00023157"/>
    </source>
</evidence>
<evidence type="ECO:0000256" key="6">
    <source>
        <dbReference type="PROSITE-ProRule" id="PRU01240"/>
    </source>
</evidence>
<dbReference type="PRINTS" id="PR00723">
    <property type="entry name" value="SUBTILISIN"/>
</dbReference>
<evidence type="ECO:0000256" key="2">
    <source>
        <dbReference type="ARBA" id="ARBA00022801"/>
    </source>
</evidence>
<evidence type="ECO:0000259" key="7">
    <source>
        <dbReference type="Pfam" id="PF00082"/>
    </source>
</evidence>
<evidence type="ECO:0000313" key="9">
    <source>
        <dbReference type="Proteomes" id="UP001445076"/>
    </source>
</evidence>
<dbReference type="GO" id="GO:0016485">
    <property type="term" value="P:protein processing"/>
    <property type="evidence" value="ECO:0007669"/>
    <property type="project" value="TreeGrafter"/>
</dbReference>
<proteinExistence type="inferred from homology"/>
<evidence type="ECO:0000313" key="8">
    <source>
        <dbReference type="EMBL" id="KAK8753703.1"/>
    </source>
</evidence>
<dbReference type="PANTHER" id="PTHR42884">
    <property type="entry name" value="PROPROTEIN CONVERTASE SUBTILISIN/KEXIN-RELATED"/>
    <property type="match status" value="1"/>
</dbReference>
<dbReference type="InterPro" id="IPR000209">
    <property type="entry name" value="Peptidase_S8/S53_dom"/>
</dbReference>
<gene>
    <name evidence="8" type="ORF">OTU49_001182</name>
</gene>
<accession>A0AAW0YA24</accession>
<dbReference type="InterPro" id="IPR036852">
    <property type="entry name" value="Peptidase_S8/S53_dom_sf"/>
</dbReference>
<feature type="non-terminal residue" evidence="8">
    <location>
        <position position="1"/>
    </location>
</feature>
<reference evidence="8 9" key="1">
    <citation type="journal article" date="2024" name="BMC Genomics">
        <title>Genome assembly of redclaw crayfish (Cherax quadricarinatus) provides insights into its immune adaptation and hypoxia tolerance.</title>
        <authorList>
            <person name="Liu Z."/>
            <person name="Zheng J."/>
            <person name="Li H."/>
            <person name="Fang K."/>
            <person name="Wang S."/>
            <person name="He J."/>
            <person name="Zhou D."/>
            <person name="Weng S."/>
            <person name="Chi M."/>
            <person name="Gu Z."/>
            <person name="He J."/>
            <person name="Li F."/>
            <person name="Wang M."/>
        </authorList>
    </citation>
    <scope>NUCLEOTIDE SEQUENCE [LARGE SCALE GENOMIC DNA]</scope>
    <source>
        <strain evidence="8">ZL_2023a</strain>
    </source>
</reference>
<keyword evidence="1 6" id="KW-0645">Protease</keyword>
<dbReference type="GO" id="GO:0005802">
    <property type="term" value="C:trans-Golgi network"/>
    <property type="evidence" value="ECO:0007669"/>
    <property type="project" value="TreeGrafter"/>
</dbReference>
<dbReference type="AlphaFoldDB" id="A0AAW0YA24"/>
<sequence>DEAINGKLWLSDHLAVEVDGGEPHAKYLAHKYNLHYVRQVKWVDQQKLLIRSKRQLIFKTRPSKKYEEENDQWSPRDIKGRERFHSLPSNVQNSRTMMAKLRRRRPEFVRNREPQWRAQENLDYWTMKEEELEINKNSLSHKQSTAQEPSFKHKLMTIPLFRTIGNSVDLARARLAASRSIREYDAQHFVDGDYARPYFLRNNVSFIQPKTIINTEHESKDIYLNSSHSSLTTGIDDFGKWIDSIAETTMAFNDPLYKDQWYLHNTGQLGHAGYDLNVTWAWLRGYTGRGVHLSILDDGIQTTNADIAANYFPDISYSVIHDGQPLDDPSPRIDPSFSNSHGTYCAAIVAAVPNNSVCGVGVAYEAKVGGVRIVDGTVTDIQEATALSRHLDKVDVFSASWGPMDDGTKVEGPGRLAKQAFLEGVTKGRDGKGIVYVWASGNGGLMGDNCNLDGYTSSIYSLSVSALTEIGTSTFYEEPCASTLAAVYVGGDHSLQAAIEQQKQHKKALRIVVPELDGHCSESFQGTSAAAPLMAGIVTLVLHA</sequence>
<feature type="active site" description="Charge relay system" evidence="5 6">
    <location>
        <position position="297"/>
    </location>
</feature>
<dbReference type="InterPro" id="IPR034182">
    <property type="entry name" value="Kexin/furin"/>
</dbReference>
<dbReference type="Gene3D" id="3.40.50.200">
    <property type="entry name" value="Peptidase S8/S53 domain"/>
    <property type="match status" value="1"/>
</dbReference>
<dbReference type="GO" id="GO:0004252">
    <property type="term" value="F:serine-type endopeptidase activity"/>
    <property type="evidence" value="ECO:0007669"/>
    <property type="project" value="UniProtKB-UniRule"/>
</dbReference>
<comment type="similarity">
    <text evidence="6">Belongs to the peptidase S8 family.</text>
</comment>
<feature type="active site" description="Charge relay system" evidence="5 6">
    <location>
        <position position="528"/>
    </location>
</feature>
<keyword evidence="2 6" id="KW-0378">Hydrolase</keyword>
<keyword evidence="9" id="KW-1185">Reference proteome</keyword>
<dbReference type="GO" id="GO:0000139">
    <property type="term" value="C:Golgi membrane"/>
    <property type="evidence" value="ECO:0007669"/>
    <property type="project" value="TreeGrafter"/>
</dbReference>